<protein>
    <recommendedName>
        <fullName evidence="11">B box-type domain-containing protein</fullName>
    </recommendedName>
</protein>
<evidence type="ECO:0000256" key="1">
    <source>
        <dbReference type="ARBA" id="ARBA00004123"/>
    </source>
</evidence>
<keyword evidence="13" id="KW-1185">Reference proteome</keyword>
<dbReference type="GO" id="GO:0005634">
    <property type="term" value="C:nucleus"/>
    <property type="evidence" value="ECO:0000318"/>
    <property type="project" value="GO_Central"/>
</dbReference>
<dbReference type="Pfam" id="PF00643">
    <property type="entry name" value="zf-B_box"/>
    <property type="match status" value="1"/>
</dbReference>
<reference evidence="12 13" key="1">
    <citation type="journal article" date="2008" name="Science">
        <title>The Physcomitrella genome reveals evolutionary insights into the conquest of land by plants.</title>
        <authorList>
            <person name="Rensing S."/>
            <person name="Lang D."/>
            <person name="Zimmer A."/>
            <person name="Terry A."/>
            <person name="Salamov A."/>
            <person name="Shapiro H."/>
            <person name="Nishiyama T."/>
            <person name="Perroud P.-F."/>
            <person name="Lindquist E."/>
            <person name="Kamisugi Y."/>
            <person name="Tanahashi T."/>
            <person name="Sakakibara K."/>
            <person name="Fujita T."/>
            <person name="Oishi K."/>
            <person name="Shin-I T."/>
            <person name="Kuroki Y."/>
            <person name="Toyoda A."/>
            <person name="Suzuki Y."/>
            <person name="Hashimoto A."/>
            <person name="Yamaguchi K."/>
            <person name="Sugano A."/>
            <person name="Kohara Y."/>
            <person name="Fujiyama A."/>
            <person name="Anterola A."/>
            <person name="Aoki S."/>
            <person name="Ashton N."/>
            <person name="Barbazuk W.B."/>
            <person name="Barker E."/>
            <person name="Bennetzen J."/>
            <person name="Bezanilla M."/>
            <person name="Blankenship R."/>
            <person name="Cho S.H."/>
            <person name="Dutcher S."/>
            <person name="Estelle M."/>
            <person name="Fawcett J.A."/>
            <person name="Gundlach H."/>
            <person name="Hanada K."/>
            <person name="Heyl A."/>
            <person name="Hicks K.A."/>
            <person name="Hugh J."/>
            <person name="Lohr M."/>
            <person name="Mayer K."/>
            <person name="Melkozernov A."/>
            <person name="Murata T."/>
            <person name="Nelson D."/>
            <person name="Pils B."/>
            <person name="Prigge M."/>
            <person name="Reiss B."/>
            <person name="Renner T."/>
            <person name="Rombauts S."/>
            <person name="Rushton P."/>
            <person name="Sanderfoot A."/>
            <person name="Schween G."/>
            <person name="Shiu S.-H."/>
            <person name="Stueber K."/>
            <person name="Theodoulou F.L."/>
            <person name="Tu H."/>
            <person name="Van de Peer Y."/>
            <person name="Verrier P.J."/>
            <person name="Waters E."/>
            <person name="Wood A."/>
            <person name="Yang L."/>
            <person name="Cove D."/>
            <person name="Cuming A."/>
            <person name="Hasebe M."/>
            <person name="Lucas S."/>
            <person name="Mishler D.B."/>
            <person name="Reski R."/>
            <person name="Grigoriev I."/>
            <person name="Quatrano R.S."/>
            <person name="Boore J.L."/>
        </authorList>
    </citation>
    <scope>NUCLEOTIDE SEQUENCE [LARGE SCALE GENOMIC DNA]</scope>
    <source>
        <strain evidence="12 13">cv. Gransden 2004</strain>
    </source>
</reference>
<dbReference type="GO" id="GO:0008270">
    <property type="term" value="F:zinc ion binding"/>
    <property type="evidence" value="ECO:0007669"/>
    <property type="project" value="UniProtKB-KW"/>
</dbReference>
<keyword evidence="3" id="KW-0677">Repeat</keyword>
<sequence>MLVKLRTHVEFGHSAAPFTTCSASWRQVYAVVLDNNLNLQEIHQKAVRMRVQCDVCEKNKAAVMCCADEAALCTSCDTRVHAANKLANKHVRVPLVGQLEPPRCDICQEKPGFFFCLEDRALLCRDCDVSIHSANKLSSNHQRFLLTGTRVGLDSISGQEGAEVVLEESPRVPTPSTATSTLPSISKSTLSSGSKLKDNSQPVPANATPTPNPSWLTNGGRNSERAKIKSKPVGTTSANVSDPHGSSFGKRNSIPADFLSDAVPVWGVDELLNLPELAEGYHIGDIGSSKADMNNLGDYDWMADLSMFEEQMYAAGSFHEVPQLSAPAPTVGLTRGGRATALSKGKGKQDAAIVPQFDDAFVVPDLGLSVSPSSPAPVTKRRRT</sequence>
<dbReference type="FunFam" id="3.30.160.60:FF:000589">
    <property type="entry name" value="B-box zinc finger protein 22"/>
    <property type="match status" value="1"/>
</dbReference>
<dbReference type="Proteomes" id="UP000006727">
    <property type="component" value="Chromosome 17"/>
</dbReference>
<dbReference type="EnsemblPlants" id="Pp3c17_14230V3.4">
    <property type="protein sequence ID" value="Pp3c17_14230V3.4"/>
    <property type="gene ID" value="Pp3c17_14230"/>
</dbReference>
<dbReference type="InterPro" id="IPR049808">
    <property type="entry name" value="CONSTANS-like_Bbox1"/>
</dbReference>
<dbReference type="OMA" id="NECDTRI"/>
<evidence type="ECO:0000256" key="3">
    <source>
        <dbReference type="ARBA" id="ARBA00022737"/>
    </source>
</evidence>
<organism evidence="12 13">
    <name type="scientific">Physcomitrium patens</name>
    <name type="common">Spreading-leaved earth moss</name>
    <name type="synonym">Physcomitrella patens</name>
    <dbReference type="NCBI Taxonomy" id="3218"/>
    <lineage>
        <taxon>Eukaryota</taxon>
        <taxon>Viridiplantae</taxon>
        <taxon>Streptophyta</taxon>
        <taxon>Embryophyta</taxon>
        <taxon>Bryophyta</taxon>
        <taxon>Bryophytina</taxon>
        <taxon>Bryopsida</taxon>
        <taxon>Funariidae</taxon>
        <taxon>Funariales</taxon>
        <taxon>Funariaceae</taxon>
        <taxon>Physcomitrium</taxon>
    </lineage>
</organism>
<dbReference type="SUPFAM" id="SSF57845">
    <property type="entry name" value="B-box zinc-binding domain"/>
    <property type="match status" value="1"/>
</dbReference>
<evidence type="ECO:0000256" key="9">
    <source>
        <dbReference type="PROSITE-ProRule" id="PRU00024"/>
    </source>
</evidence>
<feature type="domain" description="B box-type" evidence="11">
    <location>
        <begin position="48"/>
        <end position="95"/>
    </location>
</feature>
<keyword evidence="4 9" id="KW-0863">Zinc-finger</keyword>
<evidence type="ECO:0000256" key="4">
    <source>
        <dbReference type="ARBA" id="ARBA00022771"/>
    </source>
</evidence>
<dbReference type="InterPro" id="IPR051979">
    <property type="entry name" value="B-box_zinc_finger"/>
</dbReference>
<feature type="domain" description="B box-type" evidence="11">
    <location>
        <begin position="99"/>
        <end position="146"/>
    </location>
</feature>
<dbReference type="EMBL" id="ABEU02000017">
    <property type="status" value="NOT_ANNOTATED_CDS"/>
    <property type="molecule type" value="Genomic_DNA"/>
</dbReference>
<dbReference type="InParanoid" id="A0A7I4BCC9"/>
<keyword evidence="6" id="KW-0805">Transcription regulation</keyword>
<evidence type="ECO:0000256" key="7">
    <source>
        <dbReference type="ARBA" id="ARBA00023163"/>
    </source>
</evidence>
<dbReference type="CDD" id="cd19821">
    <property type="entry name" value="Bbox1_BBX-like"/>
    <property type="match status" value="2"/>
</dbReference>
<comment type="subcellular location">
    <subcellularLocation>
        <location evidence="1">Nucleus</location>
    </subcellularLocation>
</comment>
<feature type="region of interest" description="Disordered" evidence="10">
    <location>
        <begin position="162"/>
        <end position="253"/>
    </location>
</feature>
<dbReference type="PANTHER" id="PTHR31832:SF63">
    <property type="entry name" value="B-BOX ZINC FINGER PROTEIN 23"/>
    <property type="match status" value="1"/>
</dbReference>
<dbReference type="GO" id="GO:0009640">
    <property type="term" value="P:photomorphogenesis"/>
    <property type="evidence" value="ECO:0000318"/>
    <property type="project" value="GO_Central"/>
</dbReference>
<proteinExistence type="predicted"/>
<evidence type="ECO:0000256" key="5">
    <source>
        <dbReference type="ARBA" id="ARBA00022833"/>
    </source>
</evidence>
<keyword evidence="2" id="KW-0479">Metal-binding</keyword>
<dbReference type="FunCoup" id="A0A7I4BCC9">
    <property type="interactions" value="125"/>
</dbReference>
<name>A0A7I4BCC9_PHYPA</name>
<dbReference type="Gene3D" id="3.30.160.60">
    <property type="entry name" value="Classic Zinc Finger"/>
    <property type="match status" value="1"/>
</dbReference>
<keyword evidence="5" id="KW-0862">Zinc</keyword>
<gene>
    <name evidence="12" type="primary">LOC112294745</name>
</gene>
<keyword evidence="7" id="KW-0804">Transcription</keyword>
<evidence type="ECO:0000256" key="6">
    <source>
        <dbReference type="ARBA" id="ARBA00023015"/>
    </source>
</evidence>
<reference evidence="12" key="3">
    <citation type="submission" date="2020-12" db="UniProtKB">
        <authorList>
            <consortium name="EnsemblPlants"/>
        </authorList>
    </citation>
    <scope>IDENTIFICATION</scope>
</reference>
<reference evidence="12 13" key="2">
    <citation type="journal article" date="2018" name="Plant J.">
        <title>The Physcomitrella patens chromosome-scale assembly reveals moss genome structure and evolution.</title>
        <authorList>
            <person name="Lang D."/>
            <person name="Ullrich K.K."/>
            <person name="Murat F."/>
            <person name="Fuchs J."/>
            <person name="Jenkins J."/>
            <person name="Haas F.B."/>
            <person name="Piednoel M."/>
            <person name="Gundlach H."/>
            <person name="Van Bel M."/>
            <person name="Meyberg R."/>
            <person name="Vives C."/>
            <person name="Morata J."/>
            <person name="Symeonidi A."/>
            <person name="Hiss M."/>
            <person name="Muchero W."/>
            <person name="Kamisugi Y."/>
            <person name="Saleh O."/>
            <person name="Blanc G."/>
            <person name="Decker E.L."/>
            <person name="van Gessel N."/>
            <person name="Grimwood J."/>
            <person name="Hayes R.D."/>
            <person name="Graham S.W."/>
            <person name="Gunter L.E."/>
            <person name="McDaniel S.F."/>
            <person name="Hoernstein S.N.W."/>
            <person name="Larsson A."/>
            <person name="Li F.W."/>
            <person name="Perroud P.F."/>
            <person name="Phillips J."/>
            <person name="Ranjan P."/>
            <person name="Rokshar D.S."/>
            <person name="Rothfels C.J."/>
            <person name="Schneider L."/>
            <person name="Shu S."/>
            <person name="Stevenson D.W."/>
            <person name="Thummler F."/>
            <person name="Tillich M."/>
            <person name="Villarreal Aguilar J.C."/>
            <person name="Widiez T."/>
            <person name="Wong G.K."/>
            <person name="Wymore A."/>
            <person name="Zhang Y."/>
            <person name="Zimmer A.D."/>
            <person name="Quatrano R.S."/>
            <person name="Mayer K.F.X."/>
            <person name="Goodstein D."/>
            <person name="Casacuberta J.M."/>
            <person name="Vandepoele K."/>
            <person name="Reski R."/>
            <person name="Cuming A.C."/>
            <person name="Tuskan G.A."/>
            <person name="Maumus F."/>
            <person name="Salse J."/>
            <person name="Schmutz J."/>
            <person name="Rensing S.A."/>
        </authorList>
    </citation>
    <scope>NUCLEOTIDE SEQUENCE [LARGE SCALE GENOMIC DNA]</scope>
    <source>
        <strain evidence="12 13">cv. Gransden 2004</strain>
    </source>
</reference>
<keyword evidence="8" id="KW-0539">Nucleus</keyword>
<dbReference type="GO" id="GO:0006355">
    <property type="term" value="P:regulation of DNA-templated transcription"/>
    <property type="evidence" value="ECO:0000318"/>
    <property type="project" value="GO_Central"/>
</dbReference>
<feature type="compositionally biased region" description="Low complexity" evidence="10">
    <location>
        <begin position="174"/>
        <end position="194"/>
    </location>
</feature>
<accession>A0A7I4BCC9</accession>
<dbReference type="Gramene" id="Pp3c17_14230V3.4">
    <property type="protein sequence ID" value="Pp3c17_14230V3.4"/>
    <property type="gene ID" value="Pp3c17_14230"/>
</dbReference>
<dbReference type="SMART" id="SM00336">
    <property type="entry name" value="BBOX"/>
    <property type="match status" value="2"/>
</dbReference>
<dbReference type="AlphaFoldDB" id="A0A7I4BCC9"/>
<dbReference type="InterPro" id="IPR000315">
    <property type="entry name" value="Znf_B-box"/>
</dbReference>
<dbReference type="PROSITE" id="PS50119">
    <property type="entry name" value="ZF_BBOX"/>
    <property type="match status" value="2"/>
</dbReference>
<dbReference type="PANTHER" id="PTHR31832">
    <property type="entry name" value="B-BOX ZINC FINGER PROTEIN 22"/>
    <property type="match status" value="1"/>
</dbReference>
<evidence type="ECO:0000313" key="12">
    <source>
        <dbReference type="EnsemblPlants" id="Pp3c17_14230V3.4"/>
    </source>
</evidence>
<evidence type="ECO:0000256" key="8">
    <source>
        <dbReference type="ARBA" id="ARBA00023242"/>
    </source>
</evidence>
<evidence type="ECO:0000256" key="10">
    <source>
        <dbReference type="SAM" id="MobiDB-lite"/>
    </source>
</evidence>
<evidence type="ECO:0000256" key="2">
    <source>
        <dbReference type="ARBA" id="ARBA00022723"/>
    </source>
</evidence>
<evidence type="ECO:0000313" key="13">
    <source>
        <dbReference type="Proteomes" id="UP000006727"/>
    </source>
</evidence>
<evidence type="ECO:0000259" key="11">
    <source>
        <dbReference type="PROSITE" id="PS50119"/>
    </source>
</evidence>